<dbReference type="Proteomes" id="UP000614216">
    <property type="component" value="Unassembled WGS sequence"/>
</dbReference>
<keyword evidence="3" id="KW-1185">Reference proteome</keyword>
<comment type="caution">
    <text evidence="2">The sequence shown here is derived from an EMBL/GenBank/DDBJ whole genome shotgun (WGS) entry which is preliminary data.</text>
</comment>
<protein>
    <submittedName>
        <fullName evidence="2">Uncharacterized protein</fullName>
    </submittedName>
</protein>
<dbReference type="RefSeq" id="WP_202855127.1">
    <property type="nucleotide sequence ID" value="NZ_JAEUGD010000016.1"/>
</dbReference>
<feature type="region of interest" description="Disordered" evidence="1">
    <location>
        <begin position="78"/>
        <end position="102"/>
    </location>
</feature>
<evidence type="ECO:0000256" key="1">
    <source>
        <dbReference type="SAM" id="MobiDB-lite"/>
    </source>
</evidence>
<gene>
    <name evidence="2" type="ORF">JMN32_04650</name>
</gene>
<dbReference type="AlphaFoldDB" id="A0A937FTH6"/>
<accession>A0A937FTH6</accession>
<reference evidence="2" key="1">
    <citation type="submission" date="2021-01" db="EMBL/GenBank/DDBJ databases">
        <title>Fulvivirga kasyanovii gen. nov., sp nov., a novel member of the phylum Bacteroidetes isolated from seawater in a mussel farm.</title>
        <authorList>
            <person name="Zhao L.-H."/>
            <person name="Wang Z.-J."/>
        </authorList>
    </citation>
    <scope>NUCLEOTIDE SEQUENCE</scope>
    <source>
        <strain evidence="2">29W222</strain>
    </source>
</reference>
<organism evidence="2 3">
    <name type="scientific">Fulvivirga marina</name>
    <dbReference type="NCBI Taxonomy" id="2494733"/>
    <lineage>
        <taxon>Bacteria</taxon>
        <taxon>Pseudomonadati</taxon>
        <taxon>Bacteroidota</taxon>
        <taxon>Cytophagia</taxon>
        <taxon>Cytophagales</taxon>
        <taxon>Fulvivirgaceae</taxon>
        <taxon>Fulvivirga</taxon>
    </lineage>
</organism>
<sequence>MDSTAELILQGYFSKLRDAINKQADAEQGEGEVLTLLKNIFNYFDTRERSGALGSEGQKLHQQLAELLDKINNSEEIDIPGKLPMQKANSKKNSEVQRKTGS</sequence>
<name>A0A937FTH6_9BACT</name>
<feature type="compositionally biased region" description="Basic and acidic residues" evidence="1">
    <location>
        <begin position="92"/>
        <end position="102"/>
    </location>
</feature>
<proteinExistence type="predicted"/>
<evidence type="ECO:0000313" key="2">
    <source>
        <dbReference type="EMBL" id="MBL6445585.1"/>
    </source>
</evidence>
<dbReference type="EMBL" id="JAEUGD010000016">
    <property type="protein sequence ID" value="MBL6445585.1"/>
    <property type="molecule type" value="Genomic_DNA"/>
</dbReference>
<evidence type="ECO:0000313" key="3">
    <source>
        <dbReference type="Proteomes" id="UP000614216"/>
    </source>
</evidence>